<dbReference type="CDD" id="cd04516">
    <property type="entry name" value="TBP_eukaryotes"/>
    <property type="match status" value="1"/>
</dbReference>
<dbReference type="GO" id="GO:0001092">
    <property type="term" value="F:TFIIA-class transcription factor complex binding"/>
    <property type="evidence" value="ECO:0007669"/>
    <property type="project" value="UniProtKB-ARBA"/>
</dbReference>
<dbReference type="RefSeq" id="XP_037268986.1">
    <property type="nucleotide sequence ID" value="XM_037413089.2"/>
</dbReference>
<evidence type="ECO:0000256" key="1">
    <source>
        <dbReference type="ARBA" id="ARBA00004123"/>
    </source>
</evidence>
<dbReference type="GO" id="GO:0005634">
    <property type="term" value="C:nucleus"/>
    <property type="evidence" value="ECO:0007669"/>
    <property type="project" value="UniProtKB-SubCell"/>
</dbReference>
<keyword evidence="4" id="KW-0238">DNA-binding</keyword>
<dbReference type="FunFam" id="3.30.310.10:FF:000002">
    <property type="entry name" value="TATA-box-binding protein 2"/>
    <property type="match status" value="1"/>
</dbReference>
<dbReference type="HAMAP" id="MF_00408">
    <property type="entry name" value="TATA_bind_prot_arch"/>
    <property type="match status" value="1"/>
</dbReference>
<dbReference type="Pfam" id="PF00352">
    <property type="entry name" value="TBP"/>
    <property type="match status" value="2"/>
</dbReference>
<dbReference type="GO" id="GO:0000992">
    <property type="term" value="F:RNA polymerase III cis-regulatory region sequence-specific DNA binding"/>
    <property type="evidence" value="ECO:0007669"/>
    <property type="project" value="UniProtKB-ARBA"/>
</dbReference>
<evidence type="ECO:0000313" key="12">
    <source>
        <dbReference type="EMBL" id="NOV40639.1"/>
    </source>
</evidence>
<dbReference type="InterPro" id="IPR033710">
    <property type="entry name" value="TBP_eukaryotic"/>
</dbReference>
<evidence type="ECO:0000256" key="11">
    <source>
        <dbReference type="ARBA" id="ARBA00042691"/>
    </source>
</evidence>
<organism evidence="12">
    <name type="scientific">Rhipicephalus microplus</name>
    <name type="common">Cattle tick</name>
    <name type="synonym">Boophilus microplus</name>
    <dbReference type="NCBI Taxonomy" id="6941"/>
    <lineage>
        <taxon>Eukaryota</taxon>
        <taxon>Metazoa</taxon>
        <taxon>Ecdysozoa</taxon>
        <taxon>Arthropoda</taxon>
        <taxon>Chelicerata</taxon>
        <taxon>Arachnida</taxon>
        <taxon>Acari</taxon>
        <taxon>Parasitiformes</taxon>
        <taxon>Ixodida</taxon>
        <taxon>Ixodoidea</taxon>
        <taxon>Ixodidae</taxon>
        <taxon>Rhipicephalinae</taxon>
        <taxon>Rhipicephalus</taxon>
        <taxon>Boophilus</taxon>
    </lineage>
</organism>
<keyword evidence="6" id="KW-0539">Nucleus</keyword>
<evidence type="ECO:0000256" key="8">
    <source>
        <dbReference type="ARBA" id="ARBA00033017"/>
    </source>
</evidence>
<accession>A0A6M2D3D4</accession>
<sequence length="364" mass="39024">MSAGQADAANPSIAFSARSATSKLKPEVHDAESVLLSVGHSTPSAVFDAAEQRHLQELALQFTEPSSASEAVTTPSNLSVAPEVSNATEDVFITETPETGPLLLEAAENGQRSDGIVQRASTVTAPVPVAPITVSLISEPVTKLQAPVLMPVTSVASSVLATVSSLFGAPILLTPTPPPPAGASYGIVPQLQNIVATVNLCCALDLRQIALRARNAEYNPRRFAAVIMRIREPRTTALMFRSGKLVCTGARSELQARTAARKFARIAQKLGYDAKFNDFKVQNIVASCDVGFTIKLESLALNHAQFSCYEPELFPGLVYRMVKPCILLLVFVSGKVVLTGAKLREDIYKAFDNIYPILKKYQSI</sequence>
<dbReference type="GO" id="GO:0000978">
    <property type="term" value="F:RNA polymerase II cis-regulatory region sequence-specific DNA binding"/>
    <property type="evidence" value="ECO:0007669"/>
    <property type="project" value="UniProtKB-ARBA"/>
</dbReference>
<dbReference type="SUPFAM" id="SSF55945">
    <property type="entry name" value="TATA-box binding protein-like"/>
    <property type="match status" value="2"/>
</dbReference>
<dbReference type="PRINTS" id="PR00686">
    <property type="entry name" value="TIFACTORIID"/>
</dbReference>
<dbReference type="EMBL" id="GHWJ01007902">
    <property type="protein sequence ID" value="NOV40639.1"/>
    <property type="molecule type" value="Transcribed_RNA"/>
</dbReference>
<name>A0A6M2D3D4_RHIMP</name>
<evidence type="ECO:0000256" key="5">
    <source>
        <dbReference type="ARBA" id="ARBA00023163"/>
    </source>
</evidence>
<dbReference type="VEuPathDB" id="VectorBase:LOC119160835"/>
<evidence type="ECO:0000256" key="6">
    <source>
        <dbReference type="ARBA" id="ARBA00023242"/>
    </source>
</evidence>
<evidence type="ECO:0000256" key="3">
    <source>
        <dbReference type="ARBA" id="ARBA00021962"/>
    </source>
</evidence>
<comment type="similarity">
    <text evidence="2">Belongs to the TBP family.</text>
</comment>
<evidence type="ECO:0000256" key="2">
    <source>
        <dbReference type="ARBA" id="ARBA00005560"/>
    </source>
</evidence>
<dbReference type="GeneID" id="119160835"/>
<dbReference type="PANTHER" id="PTHR10126">
    <property type="entry name" value="TATA-BOX BINDING PROTEIN"/>
    <property type="match status" value="1"/>
</dbReference>
<evidence type="ECO:0000256" key="9">
    <source>
        <dbReference type="ARBA" id="ARBA00037612"/>
    </source>
</evidence>
<dbReference type="InterPro" id="IPR000814">
    <property type="entry name" value="TBP"/>
</dbReference>
<dbReference type="OrthoDB" id="2127950at2759"/>
<evidence type="ECO:0000256" key="7">
    <source>
        <dbReference type="ARBA" id="ARBA00030739"/>
    </source>
</evidence>
<dbReference type="GO" id="GO:0042797">
    <property type="term" value="P:tRNA transcription by RNA polymerase III"/>
    <property type="evidence" value="ECO:0007669"/>
    <property type="project" value="UniProtKB-ARBA"/>
</dbReference>
<comment type="subcellular location">
    <subcellularLocation>
        <location evidence="1">Nucleus</location>
    </subcellularLocation>
</comment>
<comment type="function">
    <text evidence="9">General transcription factor that functions at the core of the DNA-binding multiprotein factor TFIID. Binding of TFIID to the TATA box is the initial transcriptional step of the pre-initiation complex (PIC), playing a role in the activation of eukaryotic genes transcribed by RNA polymerase II.</text>
</comment>
<reference evidence="12" key="1">
    <citation type="submission" date="2019-09" db="EMBL/GenBank/DDBJ databases">
        <title>Organ-specific transcriptomic study of the physiology of the cattle tick, Rhipicephalus microplus.</title>
        <authorList>
            <person name="Tirloni L."/>
            <person name="Braz G."/>
            <person name="Gandara A.C.P."/>
            <person name="Sabadin G.A."/>
            <person name="da Silva R.M."/>
            <person name="Guizzo M.G."/>
            <person name="Machado J.A."/>
            <person name="Costa E.P."/>
            <person name="Gomes H.F."/>
            <person name="Moraes J."/>
            <person name="Mota M.B.S."/>
            <person name="Mesquita R.D."/>
            <person name="Alvarenga P.H."/>
            <person name="Alves F."/>
            <person name="Seixas A."/>
            <person name="da Fonseca R.N."/>
            <person name="Fogaca A."/>
            <person name="Logullo C."/>
            <person name="Tanaka A."/>
            <person name="Daffre S."/>
            <person name="Termignoni C."/>
            <person name="Vaz I.S.Jr."/>
            <person name="Oliveira P.L."/>
            <person name="Ribeiro J.M."/>
        </authorList>
    </citation>
    <scope>NUCLEOTIDE SEQUENCE</scope>
    <source>
        <strain evidence="12">Porto Alegre</strain>
    </source>
</reference>
<keyword evidence="5" id="KW-0804">Transcription</keyword>
<dbReference type="AlphaFoldDB" id="A0A6M2D3D4"/>
<dbReference type="InterPro" id="IPR012295">
    <property type="entry name" value="TBP_dom_sf"/>
</dbReference>
<proteinExistence type="inferred from homology"/>
<protein>
    <recommendedName>
        <fullName evidence="3">TATA-box-binding protein</fullName>
    </recommendedName>
    <alternativeName>
        <fullName evidence="7">TATA sequence-binding protein</fullName>
    </alternativeName>
    <alternativeName>
        <fullName evidence="10">TATA-binding factor</fullName>
    </alternativeName>
    <alternativeName>
        <fullName evidence="8">TATA-box factor</fullName>
    </alternativeName>
    <alternativeName>
        <fullName evidence="11">Transcription initiation factor TFIID TBP subunit</fullName>
    </alternativeName>
</protein>
<dbReference type="FunFam" id="3.30.310.10:FF:000001">
    <property type="entry name" value="TATA-box-binding protein 2"/>
    <property type="match status" value="1"/>
</dbReference>
<evidence type="ECO:0000256" key="4">
    <source>
        <dbReference type="ARBA" id="ARBA00023125"/>
    </source>
</evidence>
<evidence type="ECO:0000256" key="10">
    <source>
        <dbReference type="ARBA" id="ARBA00042653"/>
    </source>
</evidence>
<dbReference type="GO" id="GO:0006352">
    <property type="term" value="P:DNA-templated transcription initiation"/>
    <property type="evidence" value="ECO:0007669"/>
    <property type="project" value="InterPro"/>
</dbReference>
<dbReference type="Gene3D" id="3.30.310.10">
    <property type="entry name" value="TATA-Binding Protein"/>
    <property type="match status" value="2"/>
</dbReference>